<evidence type="ECO:0000256" key="1">
    <source>
        <dbReference type="ARBA" id="ARBA00004141"/>
    </source>
</evidence>
<dbReference type="Proteomes" id="UP000198287">
    <property type="component" value="Unassembled WGS sequence"/>
</dbReference>
<keyword evidence="3 6" id="KW-1133">Transmembrane helix</keyword>
<dbReference type="PANTHER" id="PTHR22911:SF6">
    <property type="entry name" value="SOLUTE CARRIER FAMILY 35 MEMBER G1"/>
    <property type="match status" value="1"/>
</dbReference>
<feature type="domain" description="EamA" evidence="7">
    <location>
        <begin position="293"/>
        <end position="427"/>
    </location>
</feature>
<dbReference type="SUPFAM" id="SSF103481">
    <property type="entry name" value="Multidrug resistance efflux transporter EmrE"/>
    <property type="match status" value="2"/>
</dbReference>
<feature type="transmembrane region" description="Helical" evidence="6">
    <location>
        <begin position="357"/>
        <end position="379"/>
    </location>
</feature>
<evidence type="ECO:0000256" key="2">
    <source>
        <dbReference type="ARBA" id="ARBA00022692"/>
    </source>
</evidence>
<feature type="transmembrane region" description="Helical" evidence="6">
    <location>
        <begin position="318"/>
        <end position="337"/>
    </location>
</feature>
<feature type="region of interest" description="Disordered" evidence="5">
    <location>
        <begin position="1"/>
        <end position="56"/>
    </location>
</feature>
<feature type="transmembrane region" description="Helical" evidence="6">
    <location>
        <begin position="114"/>
        <end position="137"/>
    </location>
</feature>
<feature type="transmembrane region" description="Helical" evidence="6">
    <location>
        <begin position="386"/>
        <end position="407"/>
    </location>
</feature>
<keyword evidence="2 6" id="KW-0812">Transmembrane</keyword>
<evidence type="ECO:0000256" key="4">
    <source>
        <dbReference type="ARBA" id="ARBA00023136"/>
    </source>
</evidence>
<dbReference type="Pfam" id="PF00892">
    <property type="entry name" value="EamA"/>
    <property type="match status" value="2"/>
</dbReference>
<keyword evidence="4 6" id="KW-0472">Membrane</keyword>
<dbReference type="InterPro" id="IPR000620">
    <property type="entry name" value="EamA_dom"/>
</dbReference>
<dbReference type="InterPro" id="IPR037185">
    <property type="entry name" value="EmrE-like"/>
</dbReference>
<feature type="domain" description="EamA" evidence="7">
    <location>
        <begin position="193"/>
        <end position="276"/>
    </location>
</feature>
<evidence type="ECO:0000256" key="3">
    <source>
        <dbReference type="ARBA" id="ARBA00022989"/>
    </source>
</evidence>
<proteinExistence type="predicted"/>
<name>A0A226EXI6_FOLCA</name>
<sequence>MAAGLPDELENGGEVSEKPNPTSTPLNNATVNNTVSIVNDKDDARSTGTASSGFGSYADFQSQTELCPSTITKDKESYYAREEDSRVDPEKSGEKNGAKGKGGESKEYTGVKRYGGMILTVTASVFFSLVTLMVKMLSAYGADQYGSSFWRYLGITIPTIPIFAFYECGPGGKSRREKSIKETGSPGSLFDTVWPIFKDDNWKTCIGLFMRGLIGSSSVILRYYALQYLSIGDTSVITYSTPVLVTVMAHFFLGERCGVIPVIVSFTTLAGVVIVTKPPLLTGAESFDTDTLIGTALACGSLFCSALIVIITRKIREVHFALMICVFGIIGVAQAAIMAHTLGHGHLDVPTQLEDLLLTVGVATFSFFGQSAIVLALKFEQAGPVALLRSCDVIFGFILQFLVLHIVPDEWSSLGGIIVLTGVIIIASRKWIVTLDDDHCAKKCFGWVLY</sequence>
<evidence type="ECO:0000313" key="9">
    <source>
        <dbReference type="Proteomes" id="UP000198287"/>
    </source>
</evidence>
<evidence type="ECO:0000259" key="7">
    <source>
        <dbReference type="Pfam" id="PF00892"/>
    </source>
</evidence>
<dbReference type="PANTHER" id="PTHR22911">
    <property type="entry name" value="ACYL-MALONYL CONDENSING ENZYME-RELATED"/>
    <property type="match status" value="1"/>
</dbReference>
<comment type="caution">
    <text evidence="8">The sequence shown here is derived from an EMBL/GenBank/DDBJ whole genome shotgun (WGS) entry which is preliminary data.</text>
</comment>
<dbReference type="OrthoDB" id="306876at2759"/>
<evidence type="ECO:0000256" key="5">
    <source>
        <dbReference type="SAM" id="MobiDB-lite"/>
    </source>
</evidence>
<feature type="transmembrane region" description="Helical" evidence="6">
    <location>
        <begin position="205"/>
        <end position="224"/>
    </location>
</feature>
<feature type="compositionally biased region" description="Basic and acidic residues" evidence="5">
    <location>
        <begin position="72"/>
        <end position="106"/>
    </location>
</feature>
<reference evidence="8 9" key="1">
    <citation type="submission" date="2015-12" db="EMBL/GenBank/DDBJ databases">
        <title>The genome of Folsomia candida.</title>
        <authorList>
            <person name="Faddeeva A."/>
            <person name="Derks M.F."/>
            <person name="Anvar Y."/>
            <person name="Smit S."/>
            <person name="Van Straalen N."/>
            <person name="Roelofs D."/>
        </authorList>
    </citation>
    <scope>NUCLEOTIDE SEQUENCE [LARGE SCALE GENOMIC DNA]</scope>
    <source>
        <strain evidence="8 9">VU population</strain>
        <tissue evidence="8">Whole body</tissue>
    </source>
</reference>
<feature type="transmembrane region" description="Helical" evidence="6">
    <location>
        <begin position="292"/>
        <end position="311"/>
    </location>
</feature>
<dbReference type="AlphaFoldDB" id="A0A226EXI6"/>
<keyword evidence="9" id="KW-1185">Reference proteome</keyword>
<accession>A0A226EXI6</accession>
<feature type="transmembrane region" description="Helical" evidence="6">
    <location>
        <begin position="413"/>
        <end position="432"/>
    </location>
</feature>
<dbReference type="GO" id="GO:0016020">
    <property type="term" value="C:membrane"/>
    <property type="evidence" value="ECO:0007669"/>
    <property type="project" value="UniProtKB-SubCell"/>
</dbReference>
<gene>
    <name evidence="8" type="ORF">Fcan01_03171</name>
</gene>
<protein>
    <recommendedName>
        <fullName evidence="7">EamA domain-containing protein</fullName>
    </recommendedName>
</protein>
<evidence type="ECO:0000256" key="6">
    <source>
        <dbReference type="SAM" id="Phobius"/>
    </source>
</evidence>
<evidence type="ECO:0000313" key="8">
    <source>
        <dbReference type="EMBL" id="OXA62259.1"/>
    </source>
</evidence>
<feature type="transmembrane region" description="Helical" evidence="6">
    <location>
        <begin position="149"/>
        <end position="166"/>
    </location>
</feature>
<feature type="compositionally biased region" description="Polar residues" evidence="5">
    <location>
        <begin position="46"/>
        <end position="56"/>
    </location>
</feature>
<dbReference type="OMA" id="DTSVITY"/>
<comment type="subcellular location">
    <subcellularLocation>
        <location evidence="1">Membrane</location>
        <topology evidence="1">Multi-pass membrane protein</topology>
    </subcellularLocation>
</comment>
<feature type="transmembrane region" description="Helical" evidence="6">
    <location>
        <begin position="260"/>
        <end position="280"/>
    </location>
</feature>
<feature type="transmembrane region" description="Helical" evidence="6">
    <location>
        <begin position="236"/>
        <end position="253"/>
    </location>
</feature>
<feature type="region of interest" description="Disordered" evidence="5">
    <location>
        <begin position="71"/>
        <end position="106"/>
    </location>
</feature>
<dbReference type="EMBL" id="LNIX01000001">
    <property type="protein sequence ID" value="OXA62259.1"/>
    <property type="molecule type" value="Genomic_DNA"/>
</dbReference>
<organism evidence="8 9">
    <name type="scientific">Folsomia candida</name>
    <name type="common">Springtail</name>
    <dbReference type="NCBI Taxonomy" id="158441"/>
    <lineage>
        <taxon>Eukaryota</taxon>
        <taxon>Metazoa</taxon>
        <taxon>Ecdysozoa</taxon>
        <taxon>Arthropoda</taxon>
        <taxon>Hexapoda</taxon>
        <taxon>Collembola</taxon>
        <taxon>Entomobryomorpha</taxon>
        <taxon>Isotomoidea</taxon>
        <taxon>Isotomidae</taxon>
        <taxon>Proisotominae</taxon>
        <taxon>Folsomia</taxon>
    </lineage>
</organism>
<feature type="compositionally biased region" description="Polar residues" evidence="5">
    <location>
        <begin position="19"/>
        <end position="37"/>
    </location>
</feature>